<gene>
    <name evidence="1" type="ORF">VaNZ11_014519</name>
</gene>
<dbReference type="PANTHER" id="PTHR43501:SF1">
    <property type="entry name" value="CYTOSOL NON-SPECIFIC DIPEPTIDASE"/>
    <property type="match status" value="1"/>
</dbReference>
<evidence type="ECO:0000313" key="1">
    <source>
        <dbReference type="EMBL" id="GLI69815.1"/>
    </source>
</evidence>
<sequence>QGLARLGGCVEVQRGKAYPGWQPDLDSKVLKVTLDAYRDMLGGNQTAKVGAIHAGLECGILGEKFPGMDMVSFGPTIKGAPLPGRAREDLHSGAILGTNNQGSGAPRRCTAVTSIRSCSGHEGTEGNVENR</sequence>
<protein>
    <submittedName>
        <fullName evidence="1">Uncharacterized protein</fullName>
    </submittedName>
</protein>
<dbReference type="EMBL" id="BSDZ01000088">
    <property type="protein sequence ID" value="GLI69815.1"/>
    <property type="molecule type" value="Genomic_DNA"/>
</dbReference>
<dbReference type="PANTHER" id="PTHR43501">
    <property type="entry name" value="CYTOSOL NON-SPECIFIC DIPEPTIDASE"/>
    <property type="match status" value="1"/>
</dbReference>
<feature type="non-terminal residue" evidence="1">
    <location>
        <position position="1"/>
    </location>
</feature>
<dbReference type="InterPro" id="IPR001160">
    <property type="entry name" value="Peptidase_M20C"/>
</dbReference>
<organism evidence="1 2">
    <name type="scientific">Volvox africanus</name>
    <dbReference type="NCBI Taxonomy" id="51714"/>
    <lineage>
        <taxon>Eukaryota</taxon>
        <taxon>Viridiplantae</taxon>
        <taxon>Chlorophyta</taxon>
        <taxon>core chlorophytes</taxon>
        <taxon>Chlorophyceae</taxon>
        <taxon>CS clade</taxon>
        <taxon>Chlamydomonadales</taxon>
        <taxon>Volvocaceae</taxon>
        <taxon>Volvox</taxon>
    </lineage>
</organism>
<dbReference type="Proteomes" id="UP001165090">
    <property type="component" value="Unassembled WGS sequence"/>
</dbReference>
<keyword evidence="2" id="KW-1185">Reference proteome</keyword>
<evidence type="ECO:0000313" key="2">
    <source>
        <dbReference type="Proteomes" id="UP001165090"/>
    </source>
</evidence>
<accession>A0ABQ5SJW7</accession>
<proteinExistence type="predicted"/>
<name>A0ABQ5SJW7_9CHLO</name>
<reference evidence="1 2" key="1">
    <citation type="journal article" date="2023" name="IScience">
        <title>Expanded male sex-determining region conserved during the evolution of homothallism in the green alga Volvox.</title>
        <authorList>
            <person name="Yamamoto K."/>
            <person name="Matsuzaki R."/>
            <person name="Mahakham W."/>
            <person name="Heman W."/>
            <person name="Sekimoto H."/>
            <person name="Kawachi M."/>
            <person name="Minakuchi Y."/>
            <person name="Toyoda A."/>
            <person name="Nozaki H."/>
        </authorList>
    </citation>
    <scope>NUCLEOTIDE SEQUENCE [LARGE SCALE GENOMIC DNA]</scope>
    <source>
        <strain evidence="1 2">NIES-4468</strain>
    </source>
</reference>
<dbReference type="Gene3D" id="3.40.630.10">
    <property type="entry name" value="Zn peptidases"/>
    <property type="match status" value="1"/>
</dbReference>
<dbReference type="SUPFAM" id="SSF53187">
    <property type="entry name" value="Zn-dependent exopeptidases"/>
    <property type="match status" value="1"/>
</dbReference>
<comment type="caution">
    <text evidence="1">The sequence shown here is derived from an EMBL/GenBank/DDBJ whole genome shotgun (WGS) entry which is preliminary data.</text>
</comment>